<sequence>MEMDALLYTNEANNEANTKSPNDRCVHQNLCEHGSFRLPIRNNCLSINYVPCTAGDDVLPLHSGFFKNNLSDKHFPFSILFTDVMSFTSEEVFNTHNTKAWAIDNTYGARTGTAQHCFTVNV</sequence>
<name>A0AAV4R9X8_CAEEX</name>
<proteinExistence type="predicted"/>
<keyword evidence="2" id="KW-1185">Reference proteome</keyword>
<dbReference type="EMBL" id="BPLR01007548">
    <property type="protein sequence ID" value="GIY17806.1"/>
    <property type="molecule type" value="Genomic_DNA"/>
</dbReference>
<accession>A0AAV4R9X8</accession>
<protein>
    <recommendedName>
        <fullName evidence="3">Guanylate cyclase domain-containing protein</fullName>
    </recommendedName>
</protein>
<dbReference type="Proteomes" id="UP001054945">
    <property type="component" value="Unassembled WGS sequence"/>
</dbReference>
<dbReference type="AlphaFoldDB" id="A0AAV4R9X8"/>
<reference evidence="1 2" key="1">
    <citation type="submission" date="2021-06" db="EMBL/GenBank/DDBJ databases">
        <title>Caerostris extrusa draft genome.</title>
        <authorList>
            <person name="Kono N."/>
            <person name="Arakawa K."/>
        </authorList>
    </citation>
    <scope>NUCLEOTIDE SEQUENCE [LARGE SCALE GENOMIC DNA]</scope>
</reference>
<evidence type="ECO:0008006" key="3">
    <source>
        <dbReference type="Google" id="ProtNLM"/>
    </source>
</evidence>
<evidence type="ECO:0000313" key="2">
    <source>
        <dbReference type="Proteomes" id="UP001054945"/>
    </source>
</evidence>
<organism evidence="1 2">
    <name type="scientific">Caerostris extrusa</name>
    <name type="common">Bark spider</name>
    <name type="synonym">Caerostris bankana</name>
    <dbReference type="NCBI Taxonomy" id="172846"/>
    <lineage>
        <taxon>Eukaryota</taxon>
        <taxon>Metazoa</taxon>
        <taxon>Ecdysozoa</taxon>
        <taxon>Arthropoda</taxon>
        <taxon>Chelicerata</taxon>
        <taxon>Arachnida</taxon>
        <taxon>Araneae</taxon>
        <taxon>Araneomorphae</taxon>
        <taxon>Entelegynae</taxon>
        <taxon>Araneoidea</taxon>
        <taxon>Araneidae</taxon>
        <taxon>Caerostris</taxon>
    </lineage>
</organism>
<comment type="caution">
    <text evidence="1">The sequence shown here is derived from an EMBL/GenBank/DDBJ whole genome shotgun (WGS) entry which is preliminary data.</text>
</comment>
<evidence type="ECO:0000313" key="1">
    <source>
        <dbReference type="EMBL" id="GIY17806.1"/>
    </source>
</evidence>
<gene>
    <name evidence="1" type="ORF">CEXT_154141</name>
</gene>